<dbReference type="OrthoDB" id="432281at2759"/>
<keyword evidence="2" id="KW-1185">Reference proteome</keyword>
<dbReference type="Proteomes" id="UP001149165">
    <property type="component" value="Unassembled WGS sequence"/>
</dbReference>
<comment type="caution">
    <text evidence="1">The sequence shown here is derived from an EMBL/GenBank/DDBJ whole genome shotgun (WGS) entry which is preliminary data.</text>
</comment>
<protein>
    <submittedName>
        <fullName evidence="1">Uncharacterized protein</fullName>
    </submittedName>
</protein>
<dbReference type="Gene3D" id="1.25.40.20">
    <property type="entry name" value="Ankyrin repeat-containing domain"/>
    <property type="match status" value="1"/>
</dbReference>
<dbReference type="AlphaFoldDB" id="A0A9W9KKQ5"/>
<gene>
    <name evidence="1" type="ORF">N7456_005648</name>
</gene>
<dbReference type="SUPFAM" id="SSF48403">
    <property type="entry name" value="Ankyrin repeat"/>
    <property type="match status" value="1"/>
</dbReference>
<accession>A0A9W9KKQ5</accession>
<evidence type="ECO:0000313" key="1">
    <source>
        <dbReference type="EMBL" id="KAJ5108973.1"/>
    </source>
</evidence>
<sequence>MDDYYAHRLRYGQNDLNETESELYDLNYLQELIVDPDEDPIPMATIGPLDDSDLEMIDDGSPLSSQSQSSVFSDYNLDNGLNTDIILSAFIDRLSTQAWVTHNALCDMRVASQGGDDFGNAVRSYFTSRGHVYQELQHAFLGSYHNAQLYGREVPCDGHVPITGWRDEDPDMITGAIMEDCPECFDLICQLIPELNCYGCNMYGWTYLSIAIECRSVRMLEYLFKLNKPAGATTVMMFLGANATQMTYPTTPWSIIAQKQDPRYLKYILDLWEPRLDLSILNTQTVDMFLTEKDKFDLCVFATYDLAVRLSRFGVHLNNVIITDMDPADRHHTLGATSWHAGALNGSGFLRYLEEFSGLSRLAPDSNGRTPLDWADYVNNGDSIVWLERHGCTAELPDYGMRARPRASRNVTGLFQDMDWSDGHDMPEPRTPRTIADVFQGLSFADEDEDEQQDTCILS</sequence>
<dbReference type="InterPro" id="IPR036770">
    <property type="entry name" value="Ankyrin_rpt-contain_sf"/>
</dbReference>
<reference evidence="1" key="2">
    <citation type="journal article" date="2023" name="IMA Fungus">
        <title>Comparative genomic study of the Penicillium genus elucidates a diverse pangenome and 15 lateral gene transfer events.</title>
        <authorList>
            <person name="Petersen C."/>
            <person name="Sorensen T."/>
            <person name="Nielsen M.R."/>
            <person name="Sondergaard T.E."/>
            <person name="Sorensen J.L."/>
            <person name="Fitzpatrick D.A."/>
            <person name="Frisvad J.C."/>
            <person name="Nielsen K.L."/>
        </authorList>
    </citation>
    <scope>NUCLEOTIDE SEQUENCE</scope>
    <source>
        <strain evidence="1">IBT 30069</strain>
    </source>
</reference>
<organism evidence="1 2">
    <name type="scientific">Penicillium angulare</name>
    <dbReference type="NCBI Taxonomy" id="116970"/>
    <lineage>
        <taxon>Eukaryota</taxon>
        <taxon>Fungi</taxon>
        <taxon>Dikarya</taxon>
        <taxon>Ascomycota</taxon>
        <taxon>Pezizomycotina</taxon>
        <taxon>Eurotiomycetes</taxon>
        <taxon>Eurotiomycetidae</taxon>
        <taxon>Eurotiales</taxon>
        <taxon>Aspergillaceae</taxon>
        <taxon>Penicillium</taxon>
    </lineage>
</organism>
<dbReference type="EMBL" id="JAPQKH010000003">
    <property type="protein sequence ID" value="KAJ5108973.1"/>
    <property type="molecule type" value="Genomic_DNA"/>
</dbReference>
<evidence type="ECO:0000313" key="2">
    <source>
        <dbReference type="Proteomes" id="UP001149165"/>
    </source>
</evidence>
<proteinExistence type="predicted"/>
<name>A0A9W9KKQ5_9EURO</name>
<reference evidence="1" key="1">
    <citation type="submission" date="2022-11" db="EMBL/GenBank/DDBJ databases">
        <authorList>
            <person name="Petersen C."/>
        </authorList>
    </citation>
    <scope>NUCLEOTIDE SEQUENCE</scope>
    <source>
        <strain evidence="1">IBT 30069</strain>
    </source>
</reference>